<sequence>MPTWLKILLAVVVLWRVVRYFRPAKQAAFTPRKHWALALAQPMVEATGLTGFMSPATTALNEETRKLFRTPLLHQMELRPTTSDDEVRAHLSRVLEAQWFRADLHALQPTDDPRAALAFACVRMAFLVRNAMLMGWADPMVAWRVLLLNAQRAQDCFAGWEDFGHAFIAGRRQWVAAFRADPLGSGFDAYHVRQLLGLDGAWAGLPWPGEPALSPSAAHTAA</sequence>
<reference evidence="3" key="1">
    <citation type="submission" date="2016-06" db="EMBL/GenBank/DDBJ databases">
        <authorList>
            <person name="Xu Y."/>
            <person name="Nagy A."/>
            <person name="Yan X."/>
            <person name="Kim S.W."/>
            <person name="Haley B."/>
            <person name="Liu N.T."/>
            <person name="Nou X."/>
        </authorList>
    </citation>
    <scope>NUCLEOTIDE SEQUENCE [LARGE SCALE GENOMIC DNA]</scope>
    <source>
        <strain evidence="3">ATCC 49129</strain>
    </source>
</reference>
<name>A0A191ZZG9_9RALS</name>
<dbReference type="RefSeq" id="WP_064804884.1">
    <property type="nucleotide sequence ID" value="NZ_CP016022.1"/>
</dbReference>
<dbReference type="STRING" id="190721.ACS15_2895"/>
<dbReference type="EMBL" id="CP016022">
    <property type="protein sequence ID" value="ANJ73483.1"/>
    <property type="molecule type" value="Genomic_DNA"/>
</dbReference>
<evidence type="ECO:0000313" key="2">
    <source>
        <dbReference type="EMBL" id="ANJ73483.1"/>
    </source>
</evidence>
<proteinExistence type="predicted"/>
<evidence type="ECO:0000259" key="1">
    <source>
        <dbReference type="Pfam" id="PF06889"/>
    </source>
</evidence>
<accession>A0A191ZZG9</accession>
<dbReference type="Proteomes" id="UP000078572">
    <property type="component" value="Chromosome 1"/>
</dbReference>
<protein>
    <recommendedName>
        <fullName evidence="1">DUF1266 domain-containing protein</fullName>
    </recommendedName>
</protein>
<feature type="domain" description="DUF1266" evidence="1">
    <location>
        <begin position="100"/>
        <end position="207"/>
    </location>
</feature>
<dbReference type="Pfam" id="PF06889">
    <property type="entry name" value="DUF1266"/>
    <property type="match status" value="1"/>
</dbReference>
<dbReference type="InterPro" id="IPR009677">
    <property type="entry name" value="DUF1266"/>
</dbReference>
<evidence type="ECO:0000313" key="3">
    <source>
        <dbReference type="Proteomes" id="UP000078572"/>
    </source>
</evidence>
<gene>
    <name evidence="2" type="ORF">A9Y76_13850</name>
</gene>
<organism evidence="2 3">
    <name type="scientific">Ralstonia insidiosa</name>
    <dbReference type="NCBI Taxonomy" id="190721"/>
    <lineage>
        <taxon>Bacteria</taxon>
        <taxon>Pseudomonadati</taxon>
        <taxon>Pseudomonadota</taxon>
        <taxon>Betaproteobacteria</taxon>
        <taxon>Burkholderiales</taxon>
        <taxon>Burkholderiaceae</taxon>
        <taxon>Ralstonia</taxon>
    </lineage>
</organism>
<dbReference type="GeneID" id="61527100"/>
<dbReference type="OrthoDB" id="8776238at2"/>
<keyword evidence="3" id="KW-1185">Reference proteome</keyword>
<dbReference type="AlphaFoldDB" id="A0A191ZZG9"/>